<dbReference type="CDD" id="cd06464">
    <property type="entry name" value="ACD_sHsps-like"/>
    <property type="match status" value="1"/>
</dbReference>
<evidence type="ECO:0000256" key="1">
    <source>
        <dbReference type="PROSITE-ProRule" id="PRU00285"/>
    </source>
</evidence>
<accession>A0ABT5VE08</accession>
<comment type="similarity">
    <text evidence="1 2">Belongs to the small heat shock protein (HSP20) family.</text>
</comment>
<dbReference type="RefSeq" id="WP_275118308.1">
    <property type="nucleotide sequence ID" value="NZ_JAOTPO010000005.1"/>
</dbReference>
<reference evidence="4" key="1">
    <citation type="submission" date="2024-05" db="EMBL/GenBank/DDBJ databases">
        <title>Alkalihalobacillus sp. strain MEB203 novel alkaliphilic bacterium from Lonar Lake, India.</title>
        <authorList>
            <person name="Joshi A."/>
            <person name="Thite S."/>
            <person name="Mengade P."/>
        </authorList>
    </citation>
    <scope>NUCLEOTIDE SEQUENCE</scope>
    <source>
        <strain evidence="4">MEB 203</strain>
    </source>
</reference>
<proteinExistence type="inferred from homology"/>
<dbReference type="SUPFAM" id="SSF49764">
    <property type="entry name" value="HSP20-like chaperones"/>
    <property type="match status" value="1"/>
</dbReference>
<dbReference type="InterPro" id="IPR002068">
    <property type="entry name" value="A-crystallin/Hsp20_dom"/>
</dbReference>
<dbReference type="Pfam" id="PF00011">
    <property type="entry name" value="HSP20"/>
    <property type="match status" value="1"/>
</dbReference>
<name>A0ABT5VE08_9BACI</name>
<organism evidence="4 5">
    <name type="scientific">Alkalihalobacterium chitinilyticum</name>
    <dbReference type="NCBI Taxonomy" id="2980103"/>
    <lineage>
        <taxon>Bacteria</taxon>
        <taxon>Bacillati</taxon>
        <taxon>Bacillota</taxon>
        <taxon>Bacilli</taxon>
        <taxon>Bacillales</taxon>
        <taxon>Bacillaceae</taxon>
        <taxon>Alkalihalobacterium</taxon>
    </lineage>
</organism>
<evidence type="ECO:0000256" key="2">
    <source>
        <dbReference type="RuleBase" id="RU003616"/>
    </source>
</evidence>
<comment type="caution">
    <text evidence="4">The sequence shown here is derived from an EMBL/GenBank/DDBJ whole genome shotgun (WGS) entry which is preliminary data.</text>
</comment>
<sequence>MNKSGITTNWDRSVHDLLGEDFSQEFPAFVKNHAEVLANIYESGKELICTFALPGLKEEEIDIYVEHNLLELRGTLFVDDRDFRLVQEGILQGPIKRTIELPYPVLEENVQYNYERGLLSVYLQRKPQSKSRKTKLN</sequence>
<dbReference type="PROSITE" id="PS01031">
    <property type="entry name" value="SHSP"/>
    <property type="match status" value="1"/>
</dbReference>
<protein>
    <submittedName>
        <fullName evidence="4">Hsp20/alpha crystallin family protein</fullName>
    </submittedName>
</protein>
<evidence type="ECO:0000259" key="3">
    <source>
        <dbReference type="PROSITE" id="PS01031"/>
    </source>
</evidence>
<dbReference type="InterPro" id="IPR008978">
    <property type="entry name" value="HSP20-like_chaperone"/>
</dbReference>
<feature type="domain" description="SHSP" evidence="3">
    <location>
        <begin position="27"/>
        <end position="137"/>
    </location>
</feature>
<evidence type="ECO:0000313" key="4">
    <source>
        <dbReference type="EMBL" id="MDE5413695.1"/>
    </source>
</evidence>
<dbReference type="Proteomes" id="UP001148125">
    <property type="component" value="Unassembled WGS sequence"/>
</dbReference>
<gene>
    <name evidence="4" type="ORF">N7Z68_09870</name>
</gene>
<dbReference type="Gene3D" id="2.60.40.790">
    <property type="match status" value="1"/>
</dbReference>
<dbReference type="EMBL" id="JAOTPO010000005">
    <property type="protein sequence ID" value="MDE5413695.1"/>
    <property type="molecule type" value="Genomic_DNA"/>
</dbReference>
<evidence type="ECO:0000313" key="5">
    <source>
        <dbReference type="Proteomes" id="UP001148125"/>
    </source>
</evidence>
<keyword evidence="5" id="KW-1185">Reference proteome</keyword>